<dbReference type="GO" id="GO:0008083">
    <property type="term" value="F:growth factor activity"/>
    <property type="evidence" value="ECO:0007669"/>
    <property type="project" value="UniProtKB-KW"/>
</dbReference>
<reference evidence="15" key="1">
    <citation type="submission" date="2013-03" db="EMBL/GenBank/DDBJ databases">
        <authorList>
            <person name="Jeffery W."/>
            <person name="Warren W."/>
            <person name="Wilson R.K."/>
        </authorList>
    </citation>
    <scope>NUCLEOTIDE SEQUENCE</scope>
    <source>
        <strain evidence="15">female</strain>
    </source>
</reference>
<dbReference type="GO" id="GO:0045669">
    <property type="term" value="P:positive regulation of osteoblast differentiation"/>
    <property type="evidence" value="ECO:0007669"/>
    <property type="project" value="TreeGrafter"/>
</dbReference>
<organism evidence="14 15">
    <name type="scientific">Astyanax mexicanus</name>
    <name type="common">Blind cave fish</name>
    <name type="synonym">Astyanax fasciatus mexicanus</name>
    <dbReference type="NCBI Taxonomy" id="7994"/>
    <lineage>
        <taxon>Eukaryota</taxon>
        <taxon>Metazoa</taxon>
        <taxon>Chordata</taxon>
        <taxon>Craniata</taxon>
        <taxon>Vertebrata</taxon>
        <taxon>Euteleostomi</taxon>
        <taxon>Actinopterygii</taxon>
        <taxon>Neopterygii</taxon>
        <taxon>Teleostei</taxon>
        <taxon>Ostariophysi</taxon>
        <taxon>Characiformes</taxon>
        <taxon>Characoidei</taxon>
        <taxon>Acestrorhamphidae</taxon>
        <taxon>Acestrorhamphinae</taxon>
        <taxon>Astyanax</taxon>
    </lineage>
</organism>
<keyword evidence="8" id="KW-1015">Disulfide bond</keyword>
<keyword evidence="7 10" id="KW-0339">Growth factor</keyword>
<evidence type="ECO:0000259" key="13">
    <source>
        <dbReference type="PROSITE" id="PS51362"/>
    </source>
</evidence>
<evidence type="ECO:0000256" key="11">
    <source>
        <dbReference type="SAM" id="MobiDB-lite"/>
    </source>
</evidence>
<dbReference type="InterPro" id="IPR017948">
    <property type="entry name" value="TGFb_CS"/>
</dbReference>
<dbReference type="Proteomes" id="UP000018467">
    <property type="component" value="Unassembled WGS sequence"/>
</dbReference>
<evidence type="ECO:0000256" key="1">
    <source>
        <dbReference type="ARBA" id="ARBA00004613"/>
    </source>
</evidence>
<dbReference type="GeneTree" id="ENSGT00940000157214"/>
<feature type="signal peptide" evidence="12">
    <location>
        <begin position="1"/>
        <end position="20"/>
    </location>
</feature>
<evidence type="ECO:0000256" key="10">
    <source>
        <dbReference type="RuleBase" id="RU000354"/>
    </source>
</evidence>
<evidence type="ECO:0000256" key="8">
    <source>
        <dbReference type="ARBA" id="ARBA00023157"/>
    </source>
</evidence>
<evidence type="ECO:0000313" key="14">
    <source>
        <dbReference type="Ensembl" id="ENSAMXP00000035180.1"/>
    </source>
</evidence>
<dbReference type="InParanoid" id="A0A3B1J020"/>
<dbReference type="GO" id="GO:0005615">
    <property type="term" value="C:extracellular space"/>
    <property type="evidence" value="ECO:0007669"/>
    <property type="project" value="UniProtKB-KW"/>
</dbReference>
<dbReference type="Pfam" id="PF00019">
    <property type="entry name" value="TGF_beta"/>
    <property type="match status" value="1"/>
</dbReference>
<dbReference type="InterPro" id="IPR029034">
    <property type="entry name" value="Cystine-knot_cytokine"/>
</dbReference>
<keyword evidence="6 12" id="KW-0732">Signal</keyword>
<dbReference type="PROSITE" id="PS00250">
    <property type="entry name" value="TGF_BETA_1"/>
    <property type="match status" value="1"/>
</dbReference>
<proteinExistence type="inferred from homology"/>
<evidence type="ECO:0000256" key="2">
    <source>
        <dbReference type="ARBA" id="ARBA00006656"/>
    </source>
</evidence>
<keyword evidence="4" id="KW-0964">Secreted</keyword>
<dbReference type="Gene3D" id="2.10.90.10">
    <property type="entry name" value="Cystine-knot cytokines"/>
    <property type="match status" value="1"/>
</dbReference>
<dbReference type="PANTHER" id="PTHR11848">
    <property type="entry name" value="TGF-BETA FAMILY"/>
    <property type="match status" value="1"/>
</dbReference>
<dbReference type="InterPro" id="IPR015615">
    <property type="entry name" value="TGF-beta-rel"/>
</dbReference>
<evidence type="ECO:0000313" key="15">
    <source>
        <dbReference type="Proteomes" id="UP000018467"/>
    </source>
</evidence>
<dbReference type="Ensembl" id="ENSAMXT00000034083.1">
    <property type="protein sequence ID" value="ENSAMXP00000035180.1"/>
    <property type="gene ID" value="ENSAMXG00000037765.1"/>
</dbReference>
<keyword evidence="15" id="KW-1185">Reference proteome</keyword>
<dbReference type="PANTHER" id="PTHR11848:SF265">
    <property type="entry name" value="BMP3B"/>
    <property type="match status" value="1"/>
</dbReference>
<keyword evidence="5" id="KW-0165">Cleavage on pair of basic residues</keyword>
<accession>A0A3B1J020</accession>
<comment type="subcellular location">
    <subcellularLocation>
        <location evidence="1">Secreted</location>
    </subcellularLocation>
</comment>
<dbReference type="PROSITE" id="PS51362">
    <property type="entry name" value="TGF_BETA_2"/>
    <property type="match status" value="1"/>
</dbReference>
<reference evidence="14" key="4">
    <citation type="submission" date="2025-09" db="UniProtKB">
        <authorList>
            <consortium name="Ensembl"/>
        </authorList>
    </citation>
    <scope>IDENTIFICATION</scope>
</reference>
<evidence type="ECO:0000256" key="12">
    <source>
        <dbReference type="SAM" id="SignalP"/>
    </source>
</evidence>
<dbReference type="InterPro" id="IPR001839">
    <property type="entry name" value="TGF-b_C"/>
</dbReference>
<evidence type="ECO:0000256" key="5">
    <source>
        <dbReference type="ARBA" id="ARBA00022685"/>
    </source>
</evidence>
<name>A0A3B1J020_ASTMX</name>
<feature type="chain" id="PRO_5017452607" evidence="12">
    <location>
        <begin position="21"/>
        <end position="422"/>
    </location>
</feature>
<dbReference type="SUPFAM" id="SSF57501">
    <property type="entry name" value="Cystine-knot cytokines"/>
    <property type="match status" value="1"/>
</dbReference>
<evidence type="ECO:0000256" key="7">
    <source>
        <dbReference type="ARBA" id="ARBA00023030"/>
    </source>
</evidence>
<sequence>MPRARVCWLVPVLLVLDVLGVQLVVSDRGDALSGSMFKLYEKFSKEPRGHAHENTVRSFRAAAVSSNSDILFHFNLTSIPDSEAILSASLHFLDQHSRHRSWSCRRSRGPSCRVQHLHPSSPVQLVLRGSLENSGSSSPLGNITLAPRRKGPWQVADVSSAIQEAQARNDLMVSVEFYSGERRQDRYLPNSLPYLLVFANDLAITEPNSIAMSLQRYSPLPAGEDRETRPPLVPLSSRIRRSTNHLQDNFLPDIQDNDLKHKDLWYNTYFALKPKPLPRSKSDRPGHEVKHRGGSSQELSFDERTMKKARRKQWSEPRVCARRYLRVDFADIGWSEWILAPKAFDAYYCAGTCGFPMTKVVHPSNHATIQSIVRAVGIVPGVPEPCCVPEKMSPLAVLFLDTSRNMVLKVYPSMSVDTCACQ</sequence>
<reference evidence="15" key="2">
    <citation type="journal article" date="2014" name="Nat. Commun.">
        <title>The cavefish genome reveals candidate genes for eye loss.</title>
        <authorList>
            <person name="McGaugh S.E."/>
            <person name="Gross J.B."/>
            <person name="Aken B."/>
            <person name="Blin M."/>
            <person name="Borowsky R."/>
            <person name="Chalopin D."/>
            <person name="Hinaux H."/>
            <person name="Jeffery W.R."/>
            <person name="Keene A."/>
            <person name="Ma L."/>
            <person name="Minx P."/>
            <person name="Murphy D."/>
            <person name="O'Quin K.E."/>
            <person name="Retaux S."/>
            <person name="Rohner N."/>
            <person name="Searle S.M."/>
            <person name="Stahl B.A."/>
            <person name="Tabin C."/>
            <person name="Volff J.N."/>
            <person name="Yoshizawa M."/>
            <person name="Warren W.C."/>
        </authorList>
    </citation>
    <scope>NUCLEOTIDE SEQUENCE [LARGE SCALE GENOMIC DNA]</scope>
    <source>
        <strain evidence="15">female</strain>
    </source>
</reference>
<feature type="region of interest" description="Disordered" evidence="11">
    <location>
        <begin position="276"/>
        <end position="305"/>
    </location>
</feature>
<keyword evidence="9" id="KW-0325">Glycoprotein</keyword>
<feature type="domain" description="TGF-beta family profile" evidence="13">
    <location>
        <begin position="310"/>
        <end position="422"/>
    </location>
</feature>
<dbReference type="SMART" id="SM00204">
    <property type="entry name" value="TGFB"/>
    <property type="match status" value="1"/>
</dbReference>
<dbReference type="STRING" id="7994.ENSAMXP00000035180"/>
<reference evidence="14" key="3">
    <citation type="submission" date="2025-08" db="UniProtKB">
        <authorList>
            <consortium name="Ensembl"/>
        </authorList>
    </citation>
    <scope>IDENTIFICATION</scope>
</reference>
<evidence type="ECO:0000256" key="6">
    <source>
        <dbReference type="ARBA" id="ARBA00022729"/>
    </source>
</evidence>
<dbReference type="FunFam" id="2.10.90.10:FF:000008">
    <property type="entry name" value="Bone morphogenetic protein 3"/>
    <property type="match status" value="1"/>
</dbReference>
<dbReference type="GO" id="GO:0005125">
    <property type="term" value="F:cytokine activity"/>
    <property type="evidence" value="ECO:0007669"/>
    <property type="project" value="UniProtKB-KW"/>
</dbReference>
<comment type="similarity">
    <text evidence="2 10">Belongs to the TGF-beta family.</text>
</comment>
<dbReference type="Bgee" id="ENSAMXG00000037765">
    <property type="expression patterns" value="Expressed in brain and 3 other cell types or tissues"/>
</dbReference>
<evidence type="ECO:0000256" key="9">
    <source>
        <dbReference type="ARBA" id="ARBA00023180"/>
    </source>
</evidence>
<evidence type="ECO:0000256" key="4">
    <source>
        <dbReference type="ARBA" id="ARBA00022525"/>
    </source>
</evidence>
<protein>
    <submittedName>
        <fullName evidence="14">Growth differentiation factor 10b</fullName>
    </submittedName>
</protein>
<dbReference type="AlphaFoldDB" id="A0A3B1J020"/>
<keyword evidence="3" id="KW-0202">Cytokine</keyword>
<evidence type="ECO:0000256" key="3">
    <source>
        <dbReference type="ARBA" id="ARBA00022514"/>
    </source>
</evidence>